<dbReference type="AlphaFoldDB" id="A0A6P2BX57"/>
<protein>
    <submittedName>
        <fullName evidence="6">AarF/ABC1/UbiB kinase family protein</fullName>
    </submittedName>
</protein>
<keyword evidence="4" id="KW-0067">ATP-binding</keyword>
<evidence type="ECO:0000256" key="1">
    <source>
        <dbReference type="ARBA" id="ARBA00009670"/>
    </source>
</evidence>
<evidence type="ECO:0000256" key="3">
    <source>
        <dbReference type="ARBA" id="ARBA00022741"/>
    </source>
</evidence>
<accession>A0A6P2BX57</accession>
<keyword evidence="6" id="KW-0418">Kinase</keyword>
<evidence type="ECO:0000313" key="7">
    <source>
        <dbReference type="Proteomes" id="UP000460272"/>
    </source>
</evidence>
<comment type="caution">
    <text evidence="6">The sequence shown here is derived from an EMBL/GenBank/DDBJ whole genome shotgun (WGS) entry which is preliminary data.</text>
</comment>
<dbReference type="Pfam" id="PF03109">
    <property type="entry name" value="ABC1"/>
    <property type="match status" value="1"/>
</dbReference>
<dbReference type="Proteomes" id="UP000460272">
    <property type="component" value="Unassembled WGS sequence"/>
</dbReference>
<dbReference type="EMBL" id="RPFW01000004">
    <property type="protein sequence ID" value="TVZ03307.1"/>
    <property type="molecule type" value="Genomic_DNA"/>
</dbReference>
<dbReference type="PANTHER" id="PTHR43851:SF3">
    <property type="entry name" value="COENZYME Q8"/>
    <property type="match status" value="1"/>
</dbReference>
<dbReference type="SUPFAM" id="SSF56112">
    <property type="entry name" value="Protein kinase-like (PK-like)"/>
    <property type="match status" value="1"/>
</dbReference>
<feature type="domain" description="ABC1 atypical kinase-like" evidence="5">
    <location>
        <begin position="91"/>
        <end position="324"/>
    </location>
</feature>
<reference evidence="6 7" key="1">
    <citation type="submission" date="2018-11" db="EMBL/GenBank/DDBJ databases">
        <title>Trebonia kvetii gen.nov., sp.nov., a novel acidophilic actinobacterium, and proposal of the new actinobacterial family Treboniaceae fam. nov.</title>
        <authorList>
            <person name="Rapoport D."/>
            <person name="Sagova-Mareckova M."/>
            <person name="Sedlacek I."/>
            <person name="Provaznik J."/>
            <person name="Kralova S."/>
            <person name="Pavlinic D."/>
            <person name="Benes V."/>
            <person name="Kopecky J."/>
        </authorList>
    </citation>
    <scope>NUCLEOTIDE SEQUENCE [LARGE SCALE GENOMIC DNA]</scope>
    <source>
        <strain evidence="6 7">15Tr583</strain>
    </source>
</reference>
<sequence>MNEPRLRVSRGLTAMRLAARGGARYAVNAPRLFAAAGEHRQRLRDDLALRTAQDVADTLGTMKGVLMKIGQLASYVDAGLAPPARRVLSALQDSVPPMSSELAAGVIEAELGGPPESVFGEWDPLPIAAASIGQVHRAITRDGQAVAVKVQYPGIAETIAADLGNVALIRSLLKMTVPAQDVEELIEELRERIGEELDYRHEADNQRRFAAYFDGHPTVRVPMIVDELSTARVITSELAAGVRFGEMLSWSQEERDLAAETIYRFTFRSLYELHAFNGDPHPGNYLFEPGGRVTFLDFGLVKHFTDDELDPLIEMVEALCLNEDPEAFRSAMEGAGFLKRDAPIPTADVVAHMSLFYDSIRERGPRTMTSEYSSAVVRRYVDFKSPLAAYAKIPRSYVIVQRINLGLFAILGQMNGTADWRSISEEIWPFVQAPPSTPMAEAEIPWHAKAGA</sequence>
<dbReference type="GO" id="GO:0016301">
    <property type="term" value="F:kinase activity"/>
    <property type="evidence" value="ECO:0007669"/>
    <property type="project" value="UniProtKB-KW"/>
</dbReference>
<name>A0A6P2BX57_9ACTN</name>
<dbReference type="GO" id="GO:0005524">
    <property type="term" value="F:ATP binding"/>
    <property type="evidence" value="ECO:0007669"/>
    <property type="project" value="UniProtKB-KW"/>
</dbReference>
<evidence type="ECO:0000256" key="4">
    <source>
        <dbReference type="ARBA" id="ARBA00022840"/>
    </source>
</evidence>
<dbReference type="InterPro" id="IPR011009">
    <property type="entry name" value="Kinase-like_dom_sf"/>
</dbReference>
<evidence type="ECO:0000313" key="6">
    <source>
        <dbReference type="EMBL" id="TVZ03307.1"/>
    </source>
</evidence>
<dbReference type="PANTHER" id="PTHR43851">
    <property type="match status" value="1"/>
</dbReference>
<keyword evidence="3" id="KW-0547">Nucleotide-binding</keyword>
<dbReference type="InterPro" id="IPR004147">
    <property type="entry name" value="ABC1_dom"/>
</dbReference>
<evidence type="ECO:0000256" key="2">
    <source>
        <dbReference type="ARBA" id="ARBA00022679"/>
    </source>
</evidence>
<dbReference type="InterPro" id="IPR051409">
    <property type="entry name" value="Atypical_kinase_ADCK"/>
</dbReference>
<proteinExistence type="inferred from homology"/>
<dbReference type="InterPro" id="IPR034646">
    <property type="entry name" value="ADCK3_dom"/>
</dbReference>
<organism evidence="6 7">
    <name type="scientific">Trebonia kvetii</name>
    <dbReference type="NCBI Taxonomy" id="2480626"/>
    <lineage>
        <taxon>Bacteria</taxon>
        <taxon>Bacillati</taxon>
        <taxon>Actinomycetota</taxon>
        <taxon>Actinomycetes</taxon>
        <taxon>Streptosporangiales</taxon>
        <taxon>Treboniaceae</taxon>
        <taxon>Trebonia</taxon>
    </lineage>
</organism>
<comment type="similarity">
    <text evidence="1">Belongs to the protein kinase superfamily. ADCK protein kinase family.</text>
</comment>
<dbReference type="OrthoDB" id="9795390at2"/>
<keyword evidence="7" id="KW-1185">Reference proteome</keyword>
<dbReference type="CDD" id="cd13970">
    <property type="entry name" value="ABC1_ADCK3"/>
    <property type="match status" value="1"/>
</dbReference>
<evidence type="ECO:0000259" key="5">
    <source>
        <dbReference type="Pfam" id="PF03109"/>
    </source>
</evidence>
<dbReference type="RefSeq" id="WP_145855943.1">
    <property type="nucleotide sequence ID" value="NZ_RPFW01000004.1"/>
</dbReference>
<gene>
    <name evidence="6" type="ORF">EAS64_23115</name>
</gene>
<keyword evidence="2" id="KW-0808">Transferase</keyword>